<dbReference type="SMART" id="SM00091">
    <property type="entry name" value="PAS"/>
    <property type="match status" value="2"/>
</dbReference>
<protein>
    <recommendedName>
        <fullName evidence="3">histidine kinase</fullName>
        <ecNumber evidence="3">2.7.13.3</ecNumber>
    </recommendedName>
</protein>
<keyword evidence="9" id="KW-0067">ATP-binding</keyword>
<feature type="domain" description="PAS" evidence="15">
    <location>
        <begin position="340"/>
        <end position="404"/>
    </location>
</feature>
<sequence length="729" mass="82963">MIPSLFALSFSSDPIFQSKLHSYLEHEGIHVDTLLMRSEALKNIPFHRYDVLIVNTESSDRCDDGFDEIRRNNPDIIIITFSSDNVVVEKNPGNFKNSWYFHIKTDKNQLLFEDLIHTIYHGVIQRGFMHLQGEVSDLFSLVQGISDPFFIMDNKREVHIWNKGMVNLTGYSAFQILGKDQNVHSLPFFKNYEPILIDLLVDYHNAVRNQYEPLISIGNIWVINDYFPHLNDGKGAHLRLYASPLYDQSGGLRGAIMSAQDISFVIGFPGYSSGAPHHRSPLQKEITPCNYSNMIINGFVRKNIEKKTLSPVYDLSENNNDRINSFDDTEISDFIFFFYRFVETAHIPIIGWDASYAITLFNLGAARLTGISSDKVLGQKIFTLFPDSQRDRSLSLIQQVHGPEPALLSAMIPIVQKSGDIRSVVWNFERFNGPDGGPLLIIGIGQDITEQVWAVEYLKKYISELTEKNDELNRVKSQLSEINKHLDDIVEKRTKEIEDLLKQKDEFITQIGHDLKTSLTPVIAILPVLRRKESDPKKIQYLDMAIRNAAQMHDLLISILQMARLNKSYLPGIGTSLPIREMIHELTVNFEYEILKKRLIITNDIPADLEIRMSPIDFDTIFGNLLDNAIKFSNTGGSITFQGERTEKGIIITIRDHGIGLLPGEEEHIFEKFYKADSSRHDGKSYGLGLSITQKIVERNGGIIQVKSDGRNTGTTFTLIFPRLKTLHS</sequence>
<dbReference type="GO" id="GO:0006355">
    <property type="term" value="P:regulation of DNA-templated transcription"/>
    <property type="evidence" value="ECO:0007669"/>
    <property type="project" value="InterPro"/>
</dbReference>
<dbReference type="HOGENOM" id="CLU_379769_0_0_2"/>
<keyword evidence="5 16" id="KW-0808">Transferase</keyword>
<dbReference type="PANTHER" id="PTHR42878:SF7">
    <property type="entry name" value="SENSOR HISTIDINE KINASE GLRK"/>
    <property type="match status" value="1"/>
</dbReference>
<dbReference type="CDD" id="cd00082">
    <property type="entry name" value="HisKA"/>
    <property type="match status" value="1"/>
</dbReference>
<evidence type="ECO:0000256" key="1">
    <source>
        <dbReference type="ARBA" id="ARBA00000085"/>
    </source>
</evidence>
<evidence type="ECO:0000256" key="8">
    <source>
        <dbReference type="ARBA" id="ARBA00022777"/>
    </source>
</evidence>
<dbReference type="SMART" id="SM00388">
    <property type="entry name" value="HisKA"/>
    <property type="match status" value="1"/>
</dbReference>
<dbReference type="GeneID" id="3925067"/>
<dbReference type="InterPro" id="IPR000014">
    <property type="entry name" value="PAS"/>
</dbReference>
<comment type="subcellular location">
    <subcellularLocation>
        <location evidence="2">Membrane</location>
        <topology evidence="2">Multi-pass membrane protein</topology>
    </subcellularLocation>
</comment>
<feature type="domain" description="Histidine kinase" evidence="14">
    <location>
        <begin position="510"/>
        <end position="725"/>
    </location>
</feature>
<evidence type="ECO:0000259" key="14">
    <source>
        <dbReference type="PROSITE" id="PS50109"/>
    </source>
</evidence>
<dbReference type="InterPro" id="IPR036097">
    <property type="entry name" value="HisK_dim/P_sf"/>
</dbReference>
<dbReference type="GO" id="GO:0000155">
    <property type="term" value="F:phosphorelay sensor kinase activity"/>
    <property type="evidence" value="ECO:0007669"/>
    <property type="project" value="InterPro"/>
</dbReference>
<dbReference type="EMBL" id="CP000254">
    <property type="protein sequence ID" value="ABD39936.1"/>
    <property type="molecule type" value="Genomic_DNA"/>
</dbReference>
<evidence type="ECO:0000256" key="7">
    <source>
        <dbReference type="ARBA" id="ARBA00022741"/>
    </source>
</evidence>
<evidence type="ECO:0000256" key="5">
    <source>
        <dbReference type="ARBA" id="ARBA00022679"/>
    </source>
</evidence>
<dbReference type="CDD" id="cd00130">
    <property type="entry name" value="PAS"/>
    <property type="match status" value="2"/>
</dbReference>
<feature type="coiled-coil region" evidence="13">
    <location>
        <begin position="458"/>
        <end position="492"/>
    </location>
</feature>
<comment type="catalytic activity">
    <reaction evidence="1">
        <text>ATP + protein L-histidine = ADP + protein N-phospho-L-histidine.</text>
        <dbReference type="EC" id="2.7.13.3"/>
    </reaction>
</comment>
<keyword evidence="8 16" id="KW-0418">Kinase</keyword>
<dbReference type="InterPro" id="IPR003594">
    <property type="entry name" value="HATPase_dom"/>
</dbReference>
<dbReference type="GO" id="GO:0005524">
    <property type="term" value="F:ATP binding"/>
    <property type="evidence" value="ECO:0007669"/>
    <property type="project" value="UniProtKB-KW"/>
</dbReference>
<dbReference type="InterPro" id="IPR035965">
    <property type="entry name" value="PAS-like_dom_sf"/>
</dbReference>
<keyword evidence="6" id="KW-0812">Transmembrane</keyword>
<dbReference type="SMART" id="SM00387">
    <property type="entry name" value="HATPase_c"/>
    <property type="match status" value="1"/>
</dbReference>
<evidence type="ECO:0000256" key="2">
    <source>
        <dbReference type="ARBA" id="ARBA00004141"/>
    </source>
</evidence>
<dbReference type="Pfam" id="PF02518">
    <property type="entry name" value="HATPase_c"/>
    <property type="match status" value="1"/>
</dbReference>
<keyword evidence="17" id="KW-1185">Reference proteome</keyword>
<dbReference type="InterPro" id="IPR013767">
    <property type="entry name" value="PAS_fold"/>
</dbReference>
<dbReference type="eggNOG" id="arCOG04809">
    <property type="taxonomic scope" value="Archaea"/>
</dbReference>
<dbReference type="Gene3D" id="1.10.287.130">
    <property type="match status" value="1"/>
</dbReference>
<evidence type="ECO:0000256" key="9">
    <source>
        <dbReference type="ARBA" id="ARBA00022840"/>
    </source>
</evidence>
<keyword evidence="4" id="KW-0597">Phosphoprotein</keyword>
<evidence type="ECO:0000256" key="4">
    <source>
        <dbReference type="ARBA" id="ARBA00022553"/>
    </source>
</evidence>
<accession>Q2FQA3</accession>
<evidence type="ECO:0000256" key="13">
    <source>
        <dbReference type="SAM" id="Coils"/>
    </source>
</evidence>
<organism evidence="16 17">
    <name type="scientific">Methanospirillum hungatei JF-1 (strain ATCC 27890 / DSM 864 / NBRC 100397 / JF-1)</name>
    <dbReference type="NCBI Taxonomy" id="323259"/>
    <lineage>
        <taxon>Archaea</taxon>
        <taxon>Methanobacteriati</taxon>
        <taxon>Methanobacteriota</taxon>
        <taxon>Stenosarchaea group</taxon>
        <taxon>Methanomicrobia</taxon>
        <taxon>Methanomicrobiales</taxon>
        <taxon>Methanospirillaceae</taxon>
        <taxon>Methanospirillum</taxon>
    </lineage>
</organism>
<dbReference type="Proteomes" id="UP000001941">
    <property type="component" value="Chromosome"/>
</dbReference>
<dbReference type="GO" id="GO:0016020">
    <property type="term" value="C:membrane"/>
    <property type="evidence" value="ECO:0007669"/>
    <property type="project" value="UniProtKB-SubCell"/>
</dbReference>
<keyword evidence="12" id="KW-0472">Membrane</keyword>
<dbReference type="SUPFAM" id="SSF55874">
    <property type="entry name" value="ATPase domain of HSP90 chaperone/DNA topoisomerase II/histidine kinase"/>
    <property type="match status" value="1"/>
</dbReference>
<dbReference type="EnsemblBacteria" id="ABD39936">
    <property type="protein sequence ID" value="ABD39936"/>
    <property type="gene ID" value="Mhun_0160"/>
</dbReference>
<dbReference type="Gene3D" id="3.30.450.20">
    <property type="entry name" value="PAS domain"/>
    <property type="match status" value="2"/>
</dbReference>
<dbReference type="PROSITE" id="PS50109">
    <property type="entry name" value="HIS_KIN"/>
    <property type="match status" value="1"/>
</dbReference>
<dbReference type="eggNOG" id="arCOG06712">
    <property type="taxonomic scope" value="Archaea"/>
</dbReference>
<dbReference type="InterPro" id="IPR003661">
    <property type="entry name" value="HisK_dim/P_dom"/>
</dbReference>
<dbReference type="Pfam" id="PF13426">
    <property type="entry name" value="PAS_9"/>
    <property type="match status" value="1"/>
</dbReference>
<evidence type="ECO:0000313" key="17">
    <source>
        <dbReference type="Proteomes" id="UP000001941"/>
    </source>
</evidence>
<dbReference type="PANTHER" id="PTHR42878">
    <property type="entry name" value="TWO-COMPONENT HISTIDINE KINASE"/>
    <property type="match status" value="1"/>
</dbReference>
<evidence type="ECO:0000256" key="3">
    <source>
        <dbReference type="ARBA" id="ARBA00012438"/>
    </source>
</evidence>
<dbReference type="eggNOG" id="arCOG02354">
    <property type="taxonomic scope" value="Archaea"/>
</dbReference>
<evidence type="ECO:0000256" key="6">
    <source>
        <dbReference type="ARBA" id="ARBA00022692"/>
    </source>
</evidence>
<reference evidence="17" key="1">
    <citation type="journal article" date="2016" name="Stand. Genomic Sci.">
        <title>Complete genome sequence of Methanospirillum hungatei type strain JF1.</title>
        <authorList>
            <person name="Gunsalus R.P."/>
            <person name="Cook L.E."/>
            <person name="Crable B."/>
            <person name="Rohlin L."/>
            <person name="McDonald E."/>
            <person name="Mouttaki H."/>
            <person name="Sieber J.R."/>
            <person name="Poweleit N."/>
            <person name="Zhou H."/>
            <person name="Lapidus A.L."/>
            <person name="Daligault H.E."/>
            <person name="Land M."/>
            <person name="Gilna P."/>
            <person name="Ivanova N."/>
            <person name="Kyrpides N."/>
            <person name="Culley D.E."/>
            <person name="McInerney M.J."/>
        </authorList>
    </citation>
    <scope>NUCLEOTIDE SEQUENCE [LARGE SCALE GENOMIC DNA]</scope>
    <source>
        <strain evidence="17">ATCC 27890 / DSM 864 / NBRC 100397 / JF-1</strain>
    </source>
</reference>
<dbReference type="InterPro" id="IPR004358">
    <property type="entry name" value="Sig_transdc_His_kin-like_C"/>
</dbReference>
<dbReference type="InParanoid" id="Q2FQA3"/>
<feature type="domain" description="PAS" evidence="15">
    <location>
        <begin position="134"/>
        <end position="179"/>
    </location>
</feature>
<evidence type="ECO:0000256" key="12">
    <source>
        <dbReference type="ARBA" id="ARBA00023136"/>
    </source>
</evidence>
<name>Q2FQA3_METHJ</name>
<dbReference type="GO" id="GO:0007234">
    <property type="term" value="P:osmosensory signaling via phosphorelay pathway"/>
    <property type="evidence" value="ECO:0007669"/>
    <property type="project" value="TreeGrafter"/>
</dbReference>
<keyword evidence="10" id="KW-1133">Transmembrane helix</keyword>
<proteinExistence type="predicted"/>
<dbReference type="KEGG" id="mhu:Mhun_0160"/>
<evidence type="ECO:0000313" key="16">
    <source>
        <dbReference type="EMBL" id="ABD39936.1"/>
    </source>
</evidence>
<keyword evidence="13" id="KW-0175">Coiled coil</keyword>
<dbReference type="InterPro" id="IPR050351">
    <property type="entry name" value="BphY/WalK/GraS-like"/>
</dbReference>
<evidence type="ECO:0000256" key="11">
    <source>
        <dbReference type="ARBA" id="ARBA00023012"/>
    </source>
</evidence>
<dbReference type="NCBIfam" id="TIGR00229">
    <property type="entry name" value="sensory_box"/>
    <property type="match status" value="1"/>
</dbReference>
<keyword evidence="7" id="KW-0547">Nucleotide-binding</keyword>
<dbReference type="Pfam" id="PF00989">
    <property type="entry name" value="PAS"/>
    <property type="match status" value="1"/>
</dbReference>
<dbReference type="EC" id="2.7.13.3" evidence="3"/>
<gene>
    <name evidence="16" type="ordered locus">Mhun_0160</name>
</gene>
<dbReference type="RefSeq" id="WP_011447232.1">
    <property type="nucleotide sequence ID" value="NC_007796.1"/>
</dbReference>
<dbReference type="GO" id="GO:0030295">
    <property type="term" value="F:protein kinase activator activity"/>
    <property type="evidence" value="ECO:0007669"/>
    <property type="project" value="TreeGrafter"/>
</dbReference>
<dbReference type="PROSITE" id="PS50112">
    <property type="entry name" value="PAS"/>
    <property type="match status" value="2"/>
</dbReference>
<dbReference type="SUPFAM" id="SSF55785">
    <property type="entry name" value="PYP-like sensor domain (PAS domain)"/>
    <property type="match status" value="2"/>
</dbReference>
<dbReference type="SUPFAM" id="SSF47384">
    <property type="entry name" value="Homodimeric domain of signal transducing histidine kinase"/>
    <property type="match status" value="1"/>
</dbReference>
<dbReference type="OrthoDB" id="117446at2157"/>
<dbReference type="Pfam" id="PF00512">
    <property type="entry name" value="HisKA"/>
    <property type="match status" value="1"/>
</dbReference>
<evidence type="ECO:0000259" key="15">
    <source>
        <dbReference type="PROSITE" id="PS50112"/>
    </source>
</evidence>
<dbReference type="InterPro" id="IPR005467">
    <property type="entry name" value="His_kinase_dom"/>
</dbReference>
<keyword evidence="11" id="KW-0902">Two-component regulatory system</keyword>
<dbReference type="GO" id="GO:0000156">
    <property type="term" value="F:phosphorelay response regulator activity"/>
    <property type="evidence" value="ECO:0007669"/>
    <property type="project" value="TreeGrafter"/>
</dbReference>
<dbReference type="PRINTS" id="PR00344">
    <property type="entry name" value="BCTRLSENSOR"/>
</dbReference>
<dbReference type="InterPro" id="IPR036890">
    <property type="entry name" value="HATPase_C_sf"/>
</dbReference>
<dbReference type="Gene3D" id="3.30.565.10">
    <property type="entry name" value="Histidine kinase-like ATPase, C-terminal domain"/>
    <property type="match status" value="1"/>
</dbReference>
<dbReference type="AlphaFoldDB" id="Q2FQA3"/>
<evidence type="ECO:0000256" key="10">
    <source>
        <dbReference type="ARBA" id="ARBA00022989"/>
    </source>
</evidence>
<dbReference type="STRING" id="323259.Mhun_0160"/>